<accession>A0A9X2JUJ6</accession>
<proteinExistence type="predicted"/>
<gene>
    <name evidence="1" type="ORF">APR03_001427</name>
</gene>
<protein>
    <submittedName>
        <fullName evidence="1">Uncharacterized protein</fullName>
    </submittedName>
</protein>
<dbReference type="AlphaFoldDB" id="A0A9X2JUJ6"/>
<dbReference type="RefSeq" id="WP_253834134.1">
    <property type="nucleotide sequence ID" value="NZ_JAMTCS010000004.1"/>
</dbReference>
<evidence type="ECO:0000313" key="1">
    <source>
        <dbReference type="EMBL" id="MCP2264091.1"/>
    </source>
</evidence>
<organism evidence="1 2">
    <name type="scientific">Promicromonospora thailandica</name>
    <dbReference type="NCBI Taxonomy" id="765201"/>
    <lineage>
        <taxon>Bacteria</taxon>
        <taxon>Bacillati</taxon>
        <taxon>Actinomycetota</taxon>
        <taxon>Actinomycetes</taxon>
        <taxon>Micrococcales</taxon>
        <taxon>Promicromonosporaceae</taxon>
        <taxon>Promicromonospora</taxon>
    </lineage>
</organism>
<reference evidence="1" key="1">
    <citation type="submission" date="2022-06" db="EMBL/GenBank/DDBJ databases">
        <title>Genomic Encyclopedia of Archaeal and Bacterial Type Strains, Phase II (KMG-II): from individual species to whole genera.</title>
        <authorList>
            <person name="Goeker M."/>
        </authorList>
    </citation>
    <scope>NUCLEOTIDE SEQUENCE</scope>
    <source>
        <strain evidence="1">DSM 26652</strain>
    </source>
</reference>
<keyword evidence="2" id="KW-1185">Reference proteome</keyword>
<sequence>MDTSEILRDLLTRAADAHGVHEQEELGGVYDEAWPAWYAQHMARTLAERGYRIVRG</sequence>
<dbReference type="EMBL" id="JAMTCS010000004">
    <property type="protein sequence ID" value="MCP2264091.1"/>
    <property type="molecule type" value="Genomic_DNA"/>
</dbReference>
<dbReference type="Proteomes" id="UP001139493">
    <property type="component" value="Unassembled WGS sequence"/>
</dbReference>
<comment type="caution">
    <text evidence="1">The sequence shown here is derived from an EMBL/GenBank/DDBJ whole genome shotgun (WGS) entry which is preliminary data.</text>
</comment>
<evidence type="ECO:0000313" key="2">
    <source>
        <dbReference type="Proteomes" id="UP001139493"/>
    </source>
</evidence>
<name>A0A9X2JUJ6_9MICO</name>